<gene>
    <name evidence="1" type="ORF">K457DRAFT_25969</name>
</gene>
<reference evidence="1 2" key="1">
    <citation type="submission" date="2016-05" db="EMBL/GenBank/DDBJ databases">
        <title>Genome sequencing reveals origins of a unique bacterial endosymbiosis in the earliest lineages of terrestrial Fungi.</title>
        <authorList>
            <consortium name="DOE Joint Genome Institute"/>
            <person name="Uehling J."/>
            <person name="Gryganskyi A."/>
            <person name="Hameed K."/>
            <person name="Tschaplinski T."/>
            <person name="Misztal P."/>
            <person name="Wu S."/>
            <person name="Desiro A."/>
            <person name="Vande Pol N."/>
            <person name="Du Z.-Y."/>
            <person name="Zienkiewicz A."/>
            <person name="Zienkiewicz K."/>
            <person name="Morin E."/>
            <person name="Tisserant E."/>
            <person name="Splivallo R."/>
            <person name="Hainaut M."/>
            <person name="Henrissat B."/>
            <person name="Ohm R."/>
            <person name="Kuo A."/>
            <person name="Yan J."/>
            <person name="Lipzen A."/>
            <person name="Nolan M."/>
            <person name="Labutti K."/>
            <person name="Barry K."/>
            <person name="Goldstein A."/>
            <person name="Labbe J."/>
            <person name="Schadt C."/>
            <person name="Tuskan G."/>
            <person name="Grigoriev I."/>
            <person name="Martin F."/>
            <person name="Vilgalys R."/>
            <person name="Bonito G."/>
        </authorList>
    </citation>
    <scope>NUCLEOTIDE SEQUENCE [LARGE SCALE GENOMIC DNA]</scope>
    <source>
        <strain evidence="1 2">AG-77</strain>
    </source>
</reference>
<sequence length="161" mass="18464">MFPSRDLSRNGAHKFCDVGIVEVDNISIAWPKRSHRDTSNPLAELVEYEVDEESTNVLHLKAIRPSMYTAADQILEPATEYTIVAAGRREYRGDRRWHFITKCGLKVRAGNSLHKIWTEWRVDYLEGPQRAGSVTGVPFMTFRAIRTVRSRGTDDIKCERV</sequence>
<evidence type="ECO:0000313" key="2">
    <source>
        <dbReference type="Proteomes" id="UP000078512"/>
    </source>
</evidence>
<organism evidence="1 2">
    <name type="scientific">Linnemannia elongata AG-77</name>
    <dbReference type="NCBI Taxonomy" id="1314771"/>
    <lineage>
        <taxon>Eukaryota</taxon>
        <taxon>Fungi</taxon>
        <taxon>Fungi incertae sedis</taxon>
        <taxon>Mucoromycota</taxon>
        <taxon>Mortierellomycotina</taxon>
        <taxon>Mortierellomycetes</taxon>
        <taxon>Mortierellales</taxon>
        <taxon>Mortierellaceae</taxon>
        <taxon>Linnemannia</taxon>
    </lineage>
</organism>
<name>A0A197JBV0_9FUNG</name>
<dbReference type="AlphaFoldDB" id="A0A197JBV0"/>
<dbReference type="EMBL" id="KV442154">
    <property type="protein sequence ID" value="OAQ22587.1"/>
    <property type="molecule type" value="Genomic_DNA"/>
</dbReference>
<protein>
    <submittedName>
        <fullName evidence="1">Uncharacterized protein</fullName>
    </submittedName>
</protein>
<proteinExistence type="predicted"/>
<evidence type="ECO:0000313" key="1">
    <source>
        <dbReference type="EMBL" id="OAQ22587.1"/>
    </source>
</evidence>
<dbReference type="Proteomes" id="UP000078512">
    <property type="component" value="Unassembled WGS sequence"/>
</dbReference>
<keyword evidence="2" id="KW-1185">Reference proteome</keyword>
<accession>A0A197JBV0</accession>